<dbReference type="InterPro" id="IPR037171">
    <property type="entry name" value="NagB/RpiA_transferase-like"/>
</dbReference>
<dbReference type="Proteomes" id="UP000199409">
    <property type="component" value="Unassembled WGS sequence"/>
</dbReference>
<reference evidence="5 6" key="1">
    <citation type="submission" date="2016-10" db="EMBL/GenBank/DDBJ databases">
        <authorList>
            <person name="de Groot N.N."/>
        </authorList>
    </citation>
    <scope>NUCLEOTIDE SEQUENCE [LARGE SCALE GENOMIC DNA]</scope>
    <source>
        <strain evidence="5 6">DSM 7343</strain>
    </source>
</reference>
<protein>
    <submittedName>
        <fullName evidence="5">Transcriptional regulator, DeoR family</fullName>
    </submittedName>
</protein>
<dbReference type="AlphaFoldDB" id="A0A1H3ZYQ9"/>
<accession>A0A1H3ZYQ9</accession>
<organism evidence="5 6">
    <name type="scientific">Desulfuromusa kysingii</name>
    <dbReference type="NCBI Taxonomy" id="37625"/>
    <lineage>
        <taxon>Bacteria</taxon>
        <taxon>Pseudomonadati</taxon>
        <taxon>Thermodesulfobacteriota</taxon>
        <taxon>Desulfuromonadia</taxon>
        <taxon>Desulfuromonadales</taxon>
        <taxon>Geopsychrobacteraceae</taxon>
        <taxon>Desulfuromusa</taxon>
    </lineage>
</organism>
<dbReference type="GO" id="GO:0003677">
    <property type="term" value="F:DNA binding"/>
    <property type="evidence" value="ECO:0007669"/>
    <property type="project" value="UniProtKB-KW"/>
</dbReference>
<proteinExistence type="predicted"/>
<dbReference type="PANTHER" id="PTHR30363:SF44">
    <property type="entry name" value="AGA OPERON TRANSCRIPTIONAL REPRESSOR-RELATED"/>
    <property type="match status" value="1"/>
</dbReference>
<dbReference type="InterPro" id="IPR001034">
    <property type="entry name" value="DeoR_HTH"/>
</dbReference>
<evidence type="ECO:0000313" key="5">
    <source>
        <dbReference type="EMBL" id="SEA28959.1"/>
    </source>
</evidence>
<dbReference type="RefSeq" id="WP_092346846.1">
    <property type="nucleotide sequence ID" value="NZ_FNQN01000004.1"/>
</dbReference>
<dbReference type="EMBL" id="FNQN01000004">
    <property type="protein sequence ID" value="SEA28959.1"/>
    <property type="molecule type" value="Genomic_DNA"/>
</dbReference>
<dbReference type="GO" id="GO:0003700">
    <property type="term" value="F:DNA-binding transcription factor activity"/>
    <property type="evidence" value="ECO:0007669"/>
    <property type="project" value="InterPro"/>
</dbReference>
<dbReference type="InterPro" id="IPR036388">
    <property type="entry name" value="WH-like_DNA-bd_sf"/>
</dbReference>
<name>A0A1H3ZYQ9_9BACT</name>
<dbReference type="PANTHER" id="PTHR30363">
    <property type="entry name" value="HTH-TYPE TRANSCRIPTIONAL REGULATOR SRLR-RELATED"/>
    <property type="match status" value="1"/>
</dbReference>
<keyword evidence="1" id="KW-0805">Transcription regulation</keyword>
<dbReference type="InterPro" id="IPR036390">
    <property type="entry name" value="WH_DNA-bd_sf"/>
</dbReference>
<dbReference type="STRING" id="37625.SAMN05660420_01735"/>
<dbReference type="InterPro" id="IPR050313">
    <property type="entry name" value="Carb_Metab_HTH_regulators"/>
</dbReference>
<dbReference type="Gene3D" id="3.40.50.1360">
    <property type="match status" value="1"/>
</dbReference>
<dbReference type="InterPro" id="IPR018356">
    <property type="entry name" value="Tscrpt_reg_HTH_DeoR_CS"/>
</dbReference>
<dbReference type="OrthoDB" id="9797223at2"/>
<keyword evidence="3" id="KW-0804">Transcription</keyword>
<dbReference type="Gene3D" id="1.10.10.10">
    <property type="entry name" value="Winged helix-like DNA-binding domain superfamily/Winged helix DNA-binding domain"/>
    <property type="match status" value="1"/>
</dbReference>
<dbReference type="SMART" id="SM00420">
    <property type="entry name" value="HTH_DEOR"/>
    <property type="match status" value="1"/>
</dbReference>
<evidence type="ECO:0000313" key="6">
    <source>
        <dbReference type="Proteomes" id="UP000199409"/>
    </source>
</evidence>
<dbReference type="SMART" id="SM01134">
    <property type="entry name" value="DeoRC"/>
    <property type="match status" value="1"/>
</dbReference>
<evidence type="ECO:0000256" key="2">
    <source>
        <dbReference type="ARBA" id="ARBA00023125"/>
    </source>
</evidence>
<feature type="domain" description="HTH deoR-type" evidence="4">
    <location>
        <begin position="3"/>
        <end position="58"/>
    </location>
</feature>
<dbReference type="Pfam" id="PF00455">
    <property type="entry name" value="DeoRC"/>
    <property type="match status" value="1"/>
</dbReference>
<dbReference type="SUPFAM" id="SSF46785">
    <property type="entry name" value="Winged helix' DNA-binding domain"/>
    <property type="match status" value="1"/>
</dbReference>
<gene>
    <name evidence="5" type="ORF">SAMN05660420_01735</name>
</gene>
<dbReference type="PROSITE" id="PS00894">
    <property type="entry name" value="HTH_DEOR_1"/>
    <property type="match status" value="1"/>
</dbReference>
<dbReference type="Pfam" id="PF08220">
    <property type="entry name" value="HTH_DeoR"/>
    <property type="match status" value="1"/>
</dbReference>
<evidence type="ECO:0000259" key="4">
    <source>
        <dbReference type="PROSITE" id="PS51000"/>
    </source>
</evidence>
<evidence type="ECO:0000256" key="3">
    <source>
        <dbReference type="ARBA" id="ARBA00023163"/>
    </source>
</evidence>
<keyword evidence="2" id="KW-0238">DNA-binding</keyword>
<sequence length="255" mass="27817">MNPAKRQSDIINRIRQKDFVTVNELSKTLNISKETIRRDLTELARKGLVQKVHGGASLPAVAGEGPFRERMGKNAAAKIKIAEAAAELISPGETILIDTGSTTLYFAEKLTLIPKLTVVTNSTQIAKTISSEPSYSKVFLLGGEFYGDNRQTIGSIAIEQLKSFRAHHAILTIGALDTRTGIMDYSIEEAQLARAMVDQAESLTILVDSSKFNKIASFEVCNLSRITNLVCDIPPSAELKTELMKAKINIIVANL</sequence>
<dbReference type="PRINTS" id="PR00037">
    <property type="entry name" value="HTHLACR"/>
</dbReference>
<keyword evidence="6" id="KW-1185">Reference proteome</keyword>
<dbReference type="SUPFAM" id="SSF100950">
    <property type="entry name" value="NagB/RpiA/CoA transferase-like"/>
    <property type="match status" value="1"/>
</dbReference>
<evidence type="ECO:0000256" key="1">
    <source>
        <dbReference type="ARBA" id="ARBA00023015"/>
    </source>
</evidence>
<dbReference type="PROSITE" id="PS51000">
    <property type="entry name" value="HTH_DEOR_2"/>
    <property type="match status" value="1"/>
</dbReference>
<dbReference type="InterPro" id="IPR014036">
    <property type="entry name" value="DeoR-like_C"/>
</dbReference>